<proteinExistence type="predicted"/>
<sequence length="306" mass="34761">MTKKCFLCGERWKSNESSTFHALPTSKETRKKWLDSLQWNEPLEPHKQYFVCSRHFAKDDLVNNNLDPFSKTRIRRGVIPTILNPRSADCHNTVKDEETSSSVEDSTSTDTDSTVTATSVSESDSPLIPCRCTAVTLSLNKTSSTAVDNLKTNDSERTARTSTSSKSESTSISNVYFRKFVFGNRRVNERLKYFGDFNVQSLNTESRRRKFFEISNRTILDLRKKNKLLQAQVRRLKKSVRRETTGVKPEYITVIDENTPIDCLEPSEPSPSEAQNGNSDCNNRDHDYAIGPVDSVETIRIVVCPD</sequence>
<evidence type="ECO:0000256" key="2">
    <source>
        <dbReference type="ARBA" id="ARBA00022771"/>
    </source>
</evidence>
<dbReference type="SMART" id="SM00692">
    <property type="entry name" value="DM3"/>
    <property type="match status" value="1"/>
</dbReference>
<dbReference type="EMBL" id="OU900095">
    <property type="protein sequence ID" value="CAG9858420.1"/>
    <property type="molecule type" value="Genomic_DNA"/>
</dbReference>
<gene>
    <name evidence="8" type="ORF">PHYEVI_LOCUS4809</name>
</gene>
<dbReference type="InterPro" id="IPR038441">
    <property type="entry name" value="THAP_Znf_sf"/>
</dbReference>
<keyword evidence="9" id="KW-1185">Reference proteome</keyword>
<feature type="region of interest" description="Disordered" evidence="6">
    <location>
        <begin position="261"/>
        <end position="289"/>
    </location>
</feature>
<evidence type="ECO:0000256" key="6">
    <source>
        <dbReference type="SAM" id="MobiDB-lite"/>
    </source>
</evidence>
<dbReference type="SMART" id="SM00980">
    <property type="entry name" value="THAP"/>
    <property type="match status" value="1"/>
</dbReference>
<dbReference type="Gene3D" id="6.20.210.20">
    <property type="entry name" value="THAP domain"/>
    <property type="match status" value="1"/>
</dbReference>
<organism evidence="8 9">
    <name type="scientific">Phyllotreta striolata</name>
    <name type="common">Striped flea beetle</name>
    <name type="synonym">Crioceris striolata</name>
    <dbReference type="NCBI Taxonomy" id="444603"/>
    <lineage>
        <taxon>Eukaryota</taxon>
        <taxon>Metazoa</taxon>
        <taxon>Ecdysozoa</taxon>
        <taxon>Arthropoda</taxon>
        <taxon>Hexapoda</taxon>
        <taxon>Insecta</taxon>
        <taxon>Pterygota</taxon>
        <taxon>Neoptera</taxon>
        <taxon>Endopterygota</taxon>
        <taxon>Coleoptera</taxon>
        <taxon>Polyphaga</taxon>
        <taxon>Cucujiformia</taxon>
        <taxon>Chrysomeloidea</taxon>
        <taxon>Chrysomelidae</taxon>
        <taxon>Galerucinae</taxon>
        <taxon>Alticini</taxon>
        <taxon>Phyllotreta</taxon>
    </lineage>
</organism>
<evidence type="ECO:0000256" key="3">
    <source>
        <dbReference type="ARBA" id="ARBA00022833"/>
    </source>
</evidence>
<dbReference type="GO" id="GO:0003677">
    <property type="term" value="F:DNA binding"/>
    <property type="evidence" value="ECO:0007669"/>
    <property type="project" value="UniProtKB-UniRule"/>
</dbReference>
<evidence type="ECO:0000259" key="7">
    <source>
        <dbReference type="PROSITE" id="PS50950"/>
    </source>
</evidence>
<keyword evidence="4 5" id="KW-0238">DNA-binding</keyword>
<dbReference type="AlphaFoldDB" id="A0A9N9TMX9"/>
<evidence type="ECO:0000313" key="8">
    <source>
        <dbReference type="EMBL" id="CAG9858420.1"/>
    </source>
</evidence>
<keyword evidence="2 5" id="KW-0863">Zinc-finger</keyword>
<evidence type="ECO:0000256" key="4">
    <source>
        <dbReference type="ARBA" id="ARBA00023125"/>
    </source>
</evidence>
<accession>A0A9N9TMX9</accession>
<dbReference type="Proteomes" id="UP001153712">
    <property type="component" value="Chromosome 2"/>
</dbReference>
<feature type="region of interest" description="Disordered" evidence="6">
    <location>
        <begin position="86"/>
        <end position="123"/>
    </location>
</feature>
<dbReference type="OrthoDB" id="7683421at2759"/>
<dbReference type="GO" id="GO:0008270">
    <property type="term" value="F:zinc ion binding"/>
    <property type="evidence" value="ECO:0007669"/>
    <property type="project" value="UniProtKB-KW"/>
</dbReference>
<reference evidence="8" key="1">
    <citation type="submission" date="2022-01" db="EMBL/GenBank/DDBJ databases">
        <authorList>
            <person name="King R."/>
        </authorList>
    </citation>
    <scope>NUCLEOTIDE SEQUENCE</scope>
</reference>
<evidence type="ECO:0000256" key="5">
    <source>
        <dbReference type="PROSITE-ProRule" id="PRU00309"/>
    </source>
</evidence>
<feature type="compositionally biased region" description="Basic and acidic residues" evidence="6">
    <location>
        <begin position="88"/>
        <end position="98"/>
    </location>
</feature>
<keyword evidence="1" id="KW-0479">Metal-binding</keyword>
<name>A0A9N9TMX9_PHYSR</name>
<feature type="region of interest" description="Disordered" evidence="6">
    <location>
        <begin position="148"/>
        <end position="168"/>
    </location>
</feature>
<dbReference type="SUPFAM" id="SSF57716">
    <property type="entry name" value="Glucocorticoid receptor-like (DNA-binding domain)"/>
    <property type="match status" value="1"/>
</dbReference>
<dbReference type="Pfam" id="PF05485">
    <property type="entry name" value="THAP"/>
    <property type="match status" value="1"/>
</dbReference>
<feature type="compositionally biased region" description="Polar residues" evidence="6">
    <location>
        <begin position="270"/>
        <end position="281"/>
    </location>
</feature>
<dbReference type="InterPro" id="IPR006612">
    <property type="entry name" value="THAP_Znf"/>
</dbReference>
<protein>
    <recommendedName>
        <fullName evidence="7">THAP-type domain-containing protein</fullName>
    </recommendedName>
</protein>
<dbReference type="PROSITE" id="PS50950">
    <property type="entry name" value="ZF_THAP"/>
    <property type="match status" value="1"/>
</dbReference>
<evidence type="ECO:0000313" key="9">
    <source>
        <dbReference type="Proteomes" id="UP001153712"/>
    </source>
</evidence>
<keyword evidence="3" id="KW-0862">Zinc</keyword>
<evidence type="ECO:0000256" key="1">
    <source>
        <dbReference type="ARBA" id="ARBA00022723"/>
    </source>
</evidence>
<feature type="domain" description="THAP-type" evidence="7">
    <location>
        <begin position="1"/>
        <end position="83"/>
    </location>
</feature>
<feature type="compositionally biased region" description="Low complexity" evidence="6">
    <location>
        <begin position="100"/>
        <end position="123"/>
    </location>
</feature>